<feature type="region of interest" description="Disordered" evidence="1">
    <location>
        <begin position="1"/>
        <end position="37"/>
    </location>
</feature>
<proteinExistence type="predicted"/>
<gene>
    <name evidence="2" type="primary">ORF37922</name>
</gene>
<protein>
    <submittedName>
        <fullName evidence="2">Uncharacterized protein</fullName>
    </submittedName>
</protein>
<sequence length="73" mass="8035">MQKMNDLPPGICSSSSNSQVDDERNDEDDETHNDDEDQAFSSRFGLIVSGLAQLFGAFFNRHLGIVNVGFNAI</sequence>
<organism evidence="2">
    <name type="scientific">Arion vulgaris</name>
    <dbReference type="NCBI Taxonomy" id="1028688"/>
    <lineage>
        <taxon>Eukaryota</taxon>
        <taxon>Metazoa</taxon>
        <taxon>Spiralia</taxon>
        <taxon>Lophotrochozoa</taxon>
        <taxon>Mollusca</taxon>
        <taxon>Gastropoda</taxon>
        <taxon>Heterobranchia</taxon>
        <taxon>Euthyneura</taxon>
        <taxon>Panpulmonata</taxon>
        <taxon>Eupulmonata</taxon>
        <taxon>Stylommatophora</taxon>
        <taxon>Helicina</taxon>
        <taxon>Arionoidea</taxon>
        <taxon>Arionidae</taxon>
        <taxon>Arion</taxon>
    </lineage>
</organism>
<accession>A0A0B6YUL5</accession>
<evidence type="ECO:0000256" key="1">
    <source>
        <dbReference type="SAM" id="MobiDB-lite"/>
    </source>
</evidence>
<dbReference type="AlphaFoldDB" id="A0A0B6YUL5"/>
<reference evidence="2" key="1">
    <citation type="submission" date="2014-12" db="EMBL/GenBank/DDBJ databases">
        <title>Insight into the proteome of Arion vulgaris.</title>
        <authorList>
            <person name="Aradska J."/>
            <person name="Bulat T."/>
            <person name="Smidak R."/>
            <person name="Sarate P."/>
            <person name="Gangsoo J."/>
            <person name="Sialana F."/>
            <person name="Bilban M."/>
            <person name="Lubec G."/>
        </authorList>
    </citation>
    <scope>NUCLEOTIDE SEQUENCE</scope>
    <source>
        <tissue evidence="2">Skin</tissue>
    </source>
</reference>
<evidence type="ECO:0000313" key="2">
    <source>
        <dbReference type="EMBL" id="CEK59944.1"/>
    </source>
</evidence>
<feature type="compositionally biased region" description="Acidic residues" evidence="1">
    <location>
        <begin position="23"/>
        <end position="37"/>
    </location>
</feature>
<dbReference type="EMBL" id="HACG01013079">
    <property type="protein sequence ID" value="CEK59944.1"/>
    <property type="molecule type" value="Transcribed_RNA"/>
</dbReference>
<name>A0A0B6YUL5_9EUPU</name>